<evidence type="ECO:0000313" key="11">
    <source>
        <dbReference type="Proteomes" id="UP000275385"/>
    </source>
</evidence>
<comment type="similarity">
    <text evidence="3">Belongs to the EFG1 family.</text>
</comment>
<comment type="function">
    <text evidence="1">Involved in rRNA processing.</text>
</comment>
<dbReference type="STRING" id="177199.A0A420YJN2"/>
<comment type="caution">
    <text evidence="10">The sequence shown here is derived from an EMBL/GenBank/DDBJ whole genome shotgun (WGS) entry which is preliminary data.</text>
</comment>
<evidence type="ECO:0000313" key="10">
    <source>
        <dbReference type="EMBL" id="RKU48098.1"/>
    </source>
</evidence>
<dbReference type="EMBL" id="QVQW01000006">
    <property type="protein sequence ID" value="RKU48098.1"/>
    <property type="molecule type" value="Genomic_DNA"/>
</dbReference>
<dbReference type="PANTHER" id="PTHR33911:SF1">
    <property type="entry name" value="RRNA-PROCESSING PROTEIN EFG1"/>
    <property type="match status" value="1"/>
</dbReference>
<dbReference type="Proteomes" id="UP000275385">
    <property type="component" value="Unassembled WGS sequence"/>
</dbReference>
<evidence type="ECO:0000256" key="2">
    <source>
        <dbReference type="ARBA" id="ARBA00004604"/>
    </source>
</evidence>
<evidence type="ECO:0000256" key="3">
    <source>
        <dbReference type="ARBA" id="ARBA00006916"/>
    </source>
</evidence>
<reference evidence="10 11" key="1">
    <citation type="submission" date="2018-08" db="EMBL/GenBank/DDBJ databases">
        <title>Draft genome of the lignicolous fungus Coniochaeta pulveracea.</title>
        <authorList>
            <person name="Borstlap C.J."/>
            <person name="De Witt R.N."/>
            <person name="Botha A."/>
            <person name="Volschenk H."/>
        </authorList>
    </citation>
    <scope>NUCLEOTIDE SEQUENCE [LARGE SCALE GENOMIC DNA]</scope>
    <source>
        <strain evidence="10 11">CAB683</strain>
    </source>
</reference>
<name>A0A420YJN2_9PEZI</name>
<evidence type="ECO:0000256" key="6">
    <source>
        <dbReference type="ARBA" id="ARBA00022552"/>
    </source>
</evidence>
<dbReference type="InterPro" id="IPR050786">
    <property type="entry name" value="EFG1_rRNA-proc"/>
</dbReference>
<sequence>MGVKRSYSEVEPPTNVNGYHGSKEQRHRDKKQKLKPLKRKEDNMNWVKKRARTITRLFQKEDTNLPANIRKDLERELAAHNLRIEEESHKKERSKMISKYHMVRFFERKKAQRMAKQLRKQIEQATDPDEIDTLKKDLHIAEVDTNYAIYYPFMERYISLYTVAKEAKESTAEEKAALAKLALHAPRPAMWSVIEQAMVEGKDALERIQERRPETAEAKLKPVKKAIVKDKKTKFDKEAAQRKKFGSAANSEKVNDRGKWAEIVKKRKEEEEADAGFFVEL</sequence>
<accession>A0A420YJN2</accession>
<keyword evidence="8" id="KW-0539">Nucleus</keyword>
<dbReference type="OrthoDB" id="47732at2759"/>
<dbReference type="AlphaFoldDB" id="A0A420YJN2"/>
<feature type="region of interest" description="Disordered" evidence="9">
    <location>
        <begin position="233"/>
        <end position="256"/>
    </location>
</feature>
<dbReference type="GO" id="GO:0000462">
    <property type="term" value="P:maturation of SSU-rRNA from tricistronic rRNA transcript (SSU-rRNA, 5.8S rRNA, LSU-rRNA)"/>
    <property type="evidence" value="ECO:0007669"/>
    <property type="project" value="TreeGrafter"/>
</dbReference>
<evidence type="ECO:0000256" key="8">
    <source>
        <dbReference type="ARBA" id="ARBA00023242"/>
    </source>
</evidence>
<dbReference type="GO" id="GO:0005730">
    <property type="term" value="C:nucleolus"/>
    <property type="evidence" value="ECO:0007669"/>
    <property type="project" value="UniProtKB-SubCell"/>
</dbReference>
<dbReference type="PANTHER" id="PTHR33911">
    <property type="entry name" value="RRNA-PROCESSING PROTEIN EFG1"/>
    <property type="match status" value="1"/>
</dbReference>
<dbReference type="Pfam" id="PF10153">
    <property type="entry name" value="Efg1"/>
    <property type="match status" value="1"/>
</dbReference>
<dbReference type="InterPro" id="IPR019310">
    <property type="entry name" value="Efg1"/>
</dbReference>
<feature type="compositionally biased region" description="Basic residues" evidence="9">
    <location>
        <begin position="28"/>
        <end position="38"/>
    </location>
</feature>
<organism evidence="10 11">
    <name type="scientific">Coniochaeta pulveracea</name>
    <dbReference type="NCBI Taxonomy" id="177199"/>
    <lineage>
        <taxon>Eukaryota</taxon>
        <taxon>Fungi</taxon>
        <taxon>Dikarya</taxon>
        <taxon>Ascomycota</taxon>
        <taxon>Pezizomycotina</taxon>
        <taxon>Sordariomycetes</taxon>
        <taxon>Sordariomycetidae</taxon>
        <taxon>Coniochaetales</taxon>
        <taxon>Coniochaetaceae</taxon>
        <taxon>Coniochaeta</taxon>
    </lineage>
</organism>
<evidence type="ECO:0000256" key="4">
    <source>
        <dbReference type="ARBA" id="ARBA00018689"/>
    </source>
</evidence>
<evidence type="ECO:0000256" key="5">
    <source>
        <dbReference type="ARBA" id="ARBA00019827"/>
    </source>
</evidence>
<feature type="region of interest" description="Disordered" evidence="9">
    <location>
        <begin position="1"/>
        <end position="43"/>
    </location>
</feature>
<keyword evidence="7" id="KW-0175">Coiled coil</keyword>
<evidence type="ECO:0000256" key="1">
    <source>
        <dbReference type="ARBA" id="ARBA00002773"/>
    </source>
</evidence>
<dbReference type="GO" id="GO:0030688">
    <property type="term" value="C:preribosome, small subunit precursor"/>
    <property type="evidence" value="ECO:0007669"/>
    <property type="project" value="TreeGrafter"/>
</dbReference>
<proteinExistence type="inferred from homology"/>
<evidence type="ECO:0000256" key="7">
    <source>
        <dbReference type="ARBA" id="ARBA00023054"/>
    </source>
</evidence>
<keyword evidence="6" id="KW-0698">rRNA processing</keyword>
<comment type="subcellular location">
    <subcellularLocation>
        <location evidence="2">Nucleus</location>
        <location evidence="2">Nucleolus</location>
    </subcellularLocation>
</comment>
<keyword evidence="11" id="KW-1185">Reference proteome</keyword>
<evidence type="ECO:0000256" key="9">
    <source>
        <dbReference type="SAM" id="MobiDB-lite"/>
    </source>
</evidence>
<gene>
    <name evidence="10" type="primary">EFG1</name>
    <name evidence="10" type="ORF">DL546_008704</name>
</gene>
<protein>
    <recommendedName>
        <fullName evidence="4">rRNA-processing protein EFG1</fullName>
    </recommendedName>
    <alternativeName>
        <fullName evidence="5">rRNA-processing protein efg1</fullName>
    </alternativeName>
</protein>